<protein>
    <recommendedName>
        <fullName evidence="3">Cell envelope-related transcriptional attenuator domain-containing protein</fullName>
    </recommendedName>
</protein>
<feature type="transmembrane region" description="Helical" evidence="2">
    <location>
        <begin position="21"/>
        <end position="39"/>
    </location>
</feature>
<dbReference type="RefSeq" id="WP_345135884.1">
    <property type="nucleotide sequence ID" value="NZ_BAABAT010000033.1"/>
</dbReference>
<keyword evidence="2" id="KW-1133">Transmembrane helix</keyword>
<comment type="similarity">
    <text evidence="1">Belongs to the LytR/CpsA/Psr (LCP) family.</text>
</comment>
<keyword evidence="2" id="KW-0812">Transmembrane</keyword>
<dbReference type="Pfam" id="PF03816">
    <property type="entry name" value="LytR_cpsA_psr"/>
    <property type="match status" value="1"/>
</dbReference>
<evidence type="ECO:0000313" key="4">
    <source>
        <dbReference type="EMBL" id="GAA4258952.1"/>
    </source>
</evidence>
<dbReference type="EMBL" id="BAABAT010000033">
    <property type="protein sequence ID" value="GAA4258952.1"/>
    <property type="molecule type" value="Genomic_DNA"/>
</dbReference>
<keyword evidence="2" id="KW-0472">Membrane</keyword>
<sequence length="385" mass="41995">MAKGNTRRKGRGRRDPAWARLLVVFGALMMIASGGAFVVKDAVFGFATRSVQREDLLPGEPDRHVSVSGPKNILLIGIDPRPNQDPTEAIRSDSILILHIPASHDMAFLISIPRDTWVSIPKYTNGKRTYNGGKDKINGAFAEGGYGLTGKDQRKHGTTLLANTIRQNWGISFDAAAIVDFVGFQQVVKVLDGVDMYVDQRTVSVHIGYDAHGNQKVPFEQKEAPNGGTQLIPIKGVTPAVYEVGYQHLASWQALDYVRQRETLPNSDYDRQRHQQQFIKALLKKIASKDVLGSPSTLNKVLDVIGHSMTIDTGPIGLDDWIFAMRGINGDGMLTLKTNNGSFHASTEQPGAEALDETTLALLASVRGNTVQDFVLSHPSIVASS</sequence>
<accession>A0ABP8DLD9</accession>
<proteinExistence type="inferred from homology"/>
<dbReference type="Gene3D" id="3.40.630.190">
    <property type="entry name" value="LCP protein"/>
    <property type="match status" value="1"/>
</dbReference>
<evidence type="ECO:0000259" key="3">
    <source>
        <dbReference type="Pfam" id="PF03816"/>
    </source>
</evidence>
<dbReference type="PANTHER" id="PTHR33392:SF6">
    <property type="entry name" value="POLYISOPRENYL-TEICHOIC ACID--PEPTIDOGLYCAN TEICHOIC ACID TRANSFERASE TAGU"/>
    <property type="match status" value="1"/>
</dbReference>
<reference evidence="5" key="1">
    <citation type="journal article" date="2019" name="Int. J. Syst. Evol. Microbiol.">
        <title>The Global Catalogue of Microorganisms (GCM) 10K type strain sequencing project: providing services to taxonomists for standard genome sequencing and annotation.</title>
        <authorList>
            <consortium name="The Broad Institute Genomics Platform"/>
            <consortium name="The Broad Institute Genome Sequencing Center for Infectious Disease"/>
            <person name="Wu L."/>
            <person name="Ma J."/>
        </authorList>
    </citation>
    <scope>NUCLEOTIDE SEQUENCE [LARGE SCALE GENOMIC DNA]</scope>
    <source>
        <strain evidence="5">JCM 17441</strain>
    </source>
</reference>
<evidence type="ECO:0000313" key="5">
    <source>
        <dbReference type="Proteomes" id="UP001500620"/>
    </source>
</evidence>
<dbReference type="PANTHER" id="PTHR33392">
    <property type="entry name" value="POLYISOPRENYL-TEICHOIC ACID--PEPTIDOGLYCAN TEICHOIC ACID TRANSFERASE TAGU"/>
    <property type="match status" value="1"/>
</dbReference>
<name>A0ABP8DLD9_9ACTN</name>
<gene>
    <name evidence="4" type="ORF">GCM10022255_081630</name>
</gene>
<comment type="caution">
    <text evidence="4">The sequence shown here is derived from an EMBL/GenBank/DDBJ whole genome shotgun (WGS) entry which is preliminary data.</text>
</comment>
<dbReference type="Proteomes" id="UP001500620">
    <property type="component" value="Unassembled WGS sequence"/>
</dbReference>
<evidence type="ECO:0000256" key="2">
    <source>
        <dbReference type="SAM" id="Phobius"/>
    </source>
</evidence>
<keyword evidence="5" id="KW-1185">Reference proteome</keyword>
<feature type="domain" description="Cell envelope-related transcriptional attenuator" evidence="3">
    <location>
        <begin position="91"/>
        <end position="287"/>
    </location>
</feature>
<evidence type="ECO:0000256" key="1">
    <source>
        <dbReference type="ARBA" id="ARBA00006068"/>
    </source>
</evidence>
<organism evidence="4 5">
    <name type="scientific">Dactylosporangium darangshiense</name>
    <dbReference type="NCBI Taxonomy" id="579108"/>
    <lineage>
        <taxon>Bacteria</taxon>
        <taxon>Bacillati</taxon>
        <taxon>Actinomycetota</taxon>
        <taxon>Actinomycetes</taxon>
        <taxon>Micromonosporales</taxon>
        <taxon>Micromonosporaceae</taxon>
        <taxon>Dactylosporangium</taxon>
    </lineage>
</organism>
<dbReference type="InterPro" id="IPR050922">
    <property type="entry name" value="LytR/CpsA/Psr_CW_biosynth"/>
</dbReference>
<dbReference type="InterPro" id="IPR004474">
    <property type="entry name" value="LytR_CpsA_psr"/>
</dbReference>